<protein>
    <submittedName>
        <fullName evidence="6">TldD/PmbA family protein</fullName>
    </submittedName>
</protein>
<evidence type="ECO:0000256" key="2">
    <source>
        <dbReference type="SAM" id="MobiDB-lite"/>
    </source>
</evidence>
<dbReference type="Gene3D" id="3.30.2290.10">
    <property type="entry name" value="PmbA/TldD superfamily"/>
    <property type="match status" value="1"/>
</dbReference>
<dbReference type="GO" id="GO:0008237">
    <property type="term" value="F:metallopeptidase activity"/>
    <property type="evidence" value="ECO:0007669"/>
    <property type="project" value="InterPro"/>
</dbReference>
<dbReference type="PANTHER" id="PTHR43421:SF1">
    <property type="entry name" value="METALLOPROTEASE PMBA"/>
    <property type="match status" value="1"/>
</dbReference>
<gene>
    <name evidence="6" type="ORF">EB233_22815</name>
</gene>
<evidence type="ECO:0000313" key="6">
    <source>
        <dbReference type="EMBL" id="QKC80034.1"/>
    </source>
</evidence>
<dbReference type="RefSeq" id="WP_064992326.1">
    <property type="nucleotide sequence ID" value="NZ_CP033361.1"/>
</dbReference>
<organism evidence="6 7">
    <name type="scientific">Mesorhizobium erdmanii</name>
    <dbReference type="NCBI Taxonomy" id="1777866"/>
    <lineage>
        <taxon>Bacteria</taxon>
        <taxon>Pseudomonadati</taxon>
        <taxon>Pseudomonadota</taxon>
        <taxon>Alphaproteobacteria</taxon>
        <taxon>Hyphomicrobiales</taxon>
        <taxon>Phyllobacteriaceae</taxon>
        <taxon>Mesorhizobium</taxon>
    </lineage>
</organism>
<dbReference type="Pfam" id="PF19290">
    <property type="entry name" value="PmbA_TldD_2nd"/>
    <property type="match status" value="1"/>
</dbReference>
<name>A0A6M7USL5_9HYPH</name>
<dbReference type="InterPro" id="IPR047657">
    <property type="entry name" value="PmbA"/>
</dbReference>
<feature type="domain" description="Metalloprotease TldD/E N-terminal" evidence="3">
    <location>
        <begin position="29"/>
        <end position="91"/>
    </location>
</feature>
<accession>A0A6M7USL5</accession>
<feature type="compositionally biased region" description="Low complexity" evidence="2">
    <location>
        <begin position="333"/>
        <end position="348"/>
    </location>
</feature>
<evidence type="ECO:0000259" key="4">
    <source>
        <dbReference type="Pfam" id="PF19289"/>
    </source>
</evidence>
<dbReference type="InterPro" id="IPR002510">
    <property type="entry name" value="Metalloprtase-TldD/E_N"/>
</dbReference>
<dbReference type="SUPFAM" id="SSF111283">
    <property type="entry name" value="Putative modulator of DNA gyrase, PmbA/TldD"/>
    <property type="match status" value="1"/>
</dbReference>
<evidence type="ECO:0000256" key="1">
    <source>
        <dbReference type="ARBA" id="ARBA00005836"/>
    </source>
</evidence>
<feature type="domain" description="Metalloprotease TldD/E central" evidence="5">
    <location>
        <begin position="120"/>
        <end position="224"/>
    </location>
</feature>
<dbReference type="InterPro" id="IPR036059">
    <property type="entry name" value="TldD/PmbA_sf"/>
</dbReference>
<dbReference type="GO" id="GO:0005829">
    <property type="term" value="C:cytosol"/>
    <property type="evidence" value="ECO:0007669"/>
    <property type="project" value="TreeGrafter"/>
</dbReference>
<dbReference type="InterPro" id="IPR035068">
    <property type="entry name" value="TldD/PmbA_N"/>
</dbReference>
<comment type="similarity">
    <text evidence="1">Belongs to the peptidase U62 family.</text>
</comment>
<dbReference type="KEGG" id="merd:EB233_22815"/>
<feature type="region of interest" description="Disordered" evidence="2">
    <location>
        <begin position="333"/>
        <end position="357"/>
    </location>
</feature>
<keyword evidence="7" id="KW-1185">Reference proteome</keyword>
<reference evidence="6 7" key="1">
    <citation type="submission" date="2018-10" db="EMBL/GenBank/DDBJ databases">
        <authorList>
            <person name="Perry B.J."/>
            <person name="Sullivan J.T."/>
            <person name="Murphy R.J.T."/>
            <person name="Ramsay J.P."/>
            <person name="Ronson C.W."/>
        </authorList>
    </citation>
    <scope>NUCLEOTIDE SEQUENCE [LARGE SCALE GENOMIC DNA]</scope>
    <source>
        <strain evidence="6 7">NZP2014</strain>
    </source>
</reference>
<proteinExistence type="inferred from homology"/>
<dbReference type="Pfam" id="PF01523">
    <property type="entry name" value="PmbA_TldD_1st"/>
    <property type="match status" value="1"/>
</dbReference>
<dbReference type="GO" id="GO:0006508">
    <property type="term" value="P:proteolysis"/>
    <property type="evidence" value="ECO:0007669"/>
    <property type="project" value="InterPro"/>
</dbReference>
<evidence type="ECO:0000259" key="3">
    <source>
        <dbReference type="Pfam" id="PF01523"/>
    </source>
</evidence>
<evidence type="ECO:0000259" key="5">
    <source>
        <dbReference type="Pfam" id="PF19290"/>
    </source>
</evidence>
<dbReference type="EMBL" id="CP033361">
    <property type="protein sequence ID" value="QKC80034.1"/>
    <property type="molecule type" value="Genomic_DNA"/>
</dbReference>
<feature type="domain" description="Metalloprotease TldD/E C-terminal" evidence="4">
    <location>
        <begin position="231"/>
        <end position="446"/>
    </location>
</feature>
<evidence type="ECO:0000313" key="7">
    <source>
        <dbReference type="Proteomes" id="UP000503339"/>
    </source>
</evidence>
<dbReference type="InterPro" id="IPR045569">
    <property type="entry name" value="Metalloprtase-TldD/E_C"/>
</dbReference>
<dbReference type="AlphaFoldDB" id="A0A6M7USL5"/>
<sequence length="447" mass="46443">MADTSDAKRLTDRVAALVEAAKKAGADTADAVAVRGRSTGVSVRLGKVEATESSEAEDVSLRVFVGQRVASVSATAASDPRSLAERAVAMAKVSPEDPFQGLADLALLAKQTRDLDLFDATEVSADQLKEAALAAEAAGLAVKGVTNSSGASAGAGLGGLVLATSHGFIGHYVGSRFSRSASVIAGEGTGMERDYEFSSRLHFADLDAPEDIGRKAGERAVRRLGARKAATGPVDVVFDPRVARGIAGHIAGAINGASVARKTSFLRDMMGKQVAASAITVTDEPLRPRGQASRPFDGEGIEGEKLLMVEKGVLNHWFLSTSAARELGLVTNGRGSRSGSSVSPSSTNLAIEPGERSPDDMIKSLKTGFYVTEVFGHGVDMITGEYSRGASGFWIENGQLAYPVAEVTIASNLKTMFLNMVPANDLDRNFGTAAPTLLIEGMTLAGA</sequence>
<dbReference type="Pfam" id="PF19289">
    <property type="entry name" value="PmbA_TldD_3rd"/>
    <property type="match status" value="1"/>
</dbReference>
<dbReference type="Proteomes" id="UP000503339">
    <property type="component" value="Chromosome"/>
</dbReference>
<dbReference type="InterPro" id="IPR045570">
    <property type="entry name" value="Metalloprtase-TldD/E_cen_dom"/>
</dbReference>
<dbReference type="PANTHER" id="PTHR43421">
    <property type="entry name" value="METALLOPROTEASE PMBA"/>
    <property type="match status" value="1"/>
</dbReference>